<dbReference type="NCBIfam" id="TIGR03083">
    <property type="entry name" value="maleylpyruvate isomerase family mycothiol-dependent enzyme"/>
    <property type="match status" value="1"/>
</dbReference>
<keyword evidence="3" id="KW-0413">Isomerase</keyword>
<dbReference type="InterPro" id="IPR041629">
    <property type="entry name" value="SCP_3"/>
</dbReference>
<proteinExistence type="predicted"/>
<accession>A0ABP6JHV2</accession>
<reference evidence="4" key="1">
    <citation type="journal article" date="2019" name="Int. J. Syst. Evol. Microbiol.">
        <title>The Global Catalogue of Microorganisms (GCM) 10K type strain sequencing project: providing services to taxonomists for standard genome sequencing and annotation.</title>
        <authorList>
            <consortium name="The Broad Institute Genomics Platform"/>
            <consortium name="The Broad Institute Genome Sequencing Center for Infectious Disease"/>
            <person name="Wu L."/>
            <person name="Ma J."/>
        </authorList>
    </citation>
    <scope>NUCLEOTIDE SEQUENCE [LARGE SCALE GENOMIC DNA]</scope>
    <source>
        <strain evidence="4">JCM 4087</strain>
    </source>
</reference>
<dbReference type="InterPro" id="IPR034660">
    <property type="entry name" value="DinB/YfiT-like"/>
</dbReference>
<protein>
    <submittedName>
        <fullName evidence="3">Maleylpyruvate isomerase family mycothiol-dependent enzyme</fullName>
    </submittedName>
</protein>
<dbReference type="InterPro" id="IPR017517">
    <property type="entry name" value="Maleyloyr_isom"/>
</dbReference>
<dbReference type="GO" id="GO:0016853">
    <property type="term" value="F:isomerase activity"/>
    <property type="evidence" value="ECO:0007669"/>
    <property type="project" value="UniProtKB-KW"/>
</dbReference>
<feature type="domain" description="Mycothiol-dependent maleylpyruvate isomerase metal-binding" evidence="1">
    <location>
        <begin position="24"/>
        <end position="169"/>
    </location>
</feature>
<dbReference type="Proteomes" id="UP001501102">
    <property type="component" value="Unassembled WGS sequence"/>
</dbReference>
<comment type="caution">
    <text evidence="3">The sequence shown here is derived from an EMBL/GenBank/DDBJ whole genome shotgun (WGS) entry which is preliminary data.</text>
</comment>
<dbReference type="Gene3D" id="3.30.1050.40">
    <property type="match status" value="1"/>
</dbReference>
<dbReference type="EMBL" id="BAAAXZ010000121">
    <property type="protein sequence ID" value="GAA2933802.1"/>
    <property type="molecule type" value="Genomic_DNA"/>
</dbReference>
<dbReference type="Pfam" id="PF11716">
    <property type="entry name" value="MDMPI_N"/>
    <property type="match status" value="1"/>
</dbReference>
<evidence type="ECO:0000259" key="1">
    <source>
        <dbReference type="Pfam" id="PF11716"/>
    </source>
</evidence>
<keyword evidence="4" id="KW-1185">Reference proteome</keyword>
<dbReference type="RefSeq" id="WP_344963994.1">
    <property type="nucleotide sequence ID" value="NZ_BAAAXZ010000121.1"/>
</dbReference>
<organism evidence="3 4">
    <name type="scientific">Streptomyces thioluteus</name>
    <dbReference type="NCBI Taxonomy" id="66431"/>
    <lineage>
        <taxon>Bacteria</taxon>
        <taxon>Bacillati</taxon>
        <taxon>Actinomycetota</taxon>
        <taxon>Actinomycetes</taxon>
        <taxon>Kitasatosporales</taxon>
        <taxon>Streptomycetaceae</taxon>
        <taxon>Streptomyces</taxon>
    </lineage>
</organism>
<gene>
    <name evidence="3" type="ORF">GCM10020221_31910</name>
</gene>
<evidence type="ECO:0000259" key="2">
    <source>
        <dbReference type="Pfam" id="PF17844"/>
    </source>
</evidence>
<evidence type="ECO:0000313" key="4">
    <source>
        <dbReference type="Proteomes" id="UP001501102"/>
    </source>
</evidence>
<sequence>MSPAPRKPRIRTYDPAKVRTALRGELGALRGAVEELAGRPGAFAAPTRLGDWTVRELVVHLAAVLERLPGHLAAAGPAPDAAEPRVTLRDYVPRLRAAAASVDEEAAAGAAGVQPREAADRLAAATDRLLEAAATDPAVVIRSRFGPMTVGDFLVTRLLEAVVHADDLAAATGLLITHDRQALAAVTRLLADALAVKAPGGSVEVRIPPFAVVQCVEGPRHTRGTPPNVVETDALTWIRLATGRLAWDSAVEDALVTVGGERADISHQLPLLA</sequence>
<dbReference type="SUPFAM" id="SSF109854">
    <property type="entry name" value="DinB/YfiT-like putative metalloenzymes"/>
    <property type="match status" value="1"/>
</dbReference>
<feature type="domain" description="Bacterial SCP orthologue" evidence="2">
    <location>
        <begin position="179"/>
        <end position="271"/>
    </location>
</feature>
<dbReference type="InterPro" id="IPR024344">
    <property type="entry name" value="MDMPI_metal-binding"/>
</dbReference>
<evidence type="ECO:0000313" key="3">
    <source>
        <dbReference type="EMBL" id="GAA2933802.1"/>
    </source>
</evidence>
<dbReference type="Pfam" id="PF17844">
    <property type="entry name" value="SCP_3"/>
    <property type="match status" value="1"/>
</dbReference>
<name>A0ABP6JHV2_STRTU</name>